<comment type="caution">
    <text evidence="2">The sequence shown here is derived from an EMBL/GenBank/DDBJ whole genome shotgun (WGS) entry which is preliminary data.</text>
</comment>
<keyword evidence="1" id="KW-0732">Signal</keyword>
<feature type="chain" id="PRO_5047131669" evidence="1">
    <location>
        <begin position="23"/>
        <end position="306"/>
    </location>
</feature>
<evidence type="ECO:0000313" key="3">
    <source>
        <dbReference type="Proteomes" id="UP000623301"/>
    </source>
</evidence>
<evidence type="ECO:0000313" key="2">
    <source>
        <dbReference type="EMBL" id="MBJ2175840.1"/>
    </source>
</evidence>
<dbReference type="EMBL" id="JAEHFJ010000009">
    <property type="protein sequence ID" value="MBJ2175840.1"/>
    <property type="molecule type" value="Genomic_DNA"/>
</dbReference>
<organism evidence="2 3">
    <name type="scientific">Aureibaculum flavum</name>
    <dbReference type="NCBI Taxonomy" id="2795986"/>
    <lineage>
        <taxon>Bacteria</taxon>
        <taxon>Pseudomonadati</taxon>
        <taxon>Bacteroidota</taxon>
        <taxon>Flavobacteriia</taxon>
        <taxon>Flavobacteriales</taxon>
        <taxon>Flavobacteriaceae</taxon>
        <taxon>Aureibaculum</taxon>
    </lineage>
</organism>
<reference evidence="2 3" key="1">
    <citation type="submission" date="2020-12" db="EMBL/GenBank/DDBJ databases">
        <title>Aureibaculum luteum sp. nov. and Aureibaculum flavum sp. nov., novel members of the family Flavobacteriaceae isolated from Antarctic intertidal sediments.</title>
        <authorList>
            <person name="He X."/>
            <person name="Zhang X."/>
        </authorList>
    </citation>
    <scope>NUCLEOTIDE SEQUENCE [LARGE SCALE GENOMIC DNA]</scope>
    <source>
        <strain evidence="2 3">A20</strain>
    </source>
</reference>
<sequence>MKTKLLLTIATLCLLLSCKEQASKQTIEKPAIAVAINDSLVFKETPNKHIELVTKIAKVNEVQFERVGAAGMPSANYHLYTQLKADATIQELLQLTDNKNATVACYASWALADQKYTDLKSIFLKFITHDRTVTTFKGCIISEDSISSELYHRYRYNLNDTNVATDKILTQLDSIVLYKPNSYWLLISRALDNRIYKAPIKTQITKLAFEHGNKDAIFYLSKWHKAAYKDQLKTALIKYLKETDFSATGTTDYYKTVAELFKFKDTETENIIITKLKNDRHWISQKQRFKFLLEDNYIYNIEDELQ</sequence>
<feature type="signal peptide" evidence="1">
    <location>
        <begin position="1"/>
        <end position="22"/>
    </location>
</feature>
<name>A0ABS0WV80_9FLAO</name>
<accession>A0ABS0WV80</accession>
<dbReference type="RefSeq" id="WP_198842487.1">
    <property type="nucleotide sequence ID" value="NZ_JAEHFJ010000009.1"/>
</dbReference>
<dbReference type="Proteomes" id="UP000623301">
    <property type="component" value="Unassembled WGS sequence"/>
</dbReference>
<evidence type="ECO:0000256" key="1">
    <source>
        <dbReference type="SAM" id="SignalP"/>
    </source>
</evidence>
<gene>
    <name evidence="2" type="ORF">JBL43_16420</name>
</gene>
<keyword evidence="3" id="KW-1185">Reference proteome</keyword>
<dbReference type="PROSITE" id="PS51257">
    <property type="entry name" value="PROKAR_LIPOPROTEIN"/>
    <property type="match status" value="1"/>
</dbReference>
<protein>
    <submittedName>
        <fullName evidence="2">Uncharacterized protein</fullName>
    </submittedName>
</protein>
<proteinExistence type="predicted"/>